<evidence type="ECO:0000313" key="18">
    <source>
        <dbReference type="EMBL" id="BAI53518.1"/>
    </source>
</evidence>
<dbReference type="GO" id="GO:0030964">
    <property type="term" value="C:NADH dehydrogenase complex"/>
    <property type="evidence" value="ECO:0007669"/>
    <property type="project" value="TreeGrafter"/>
</dbReference>
<dbReference type="PANTHER" id="PTHR11434">
    <property type="entry name" value="NADH-UBIQUINONE OXIDOREDUCTASE SUBUNIT ND4L"/>
    <property type="match status" value="1"/>
</dbReference>
<name>D1YUD4_9TELE</name>
<proteinExistence type="inferred from homology"/>
<sequence>MSLIQFHSTMAFMLSFSGLVFHRKHLLSALICLEAMMLATYMGMSMWVTHMESLTSWSMPLMFLSISACEAGVGLAILVASSRTHGSTHLKALNLLKC</sequence>
<dbReference type="InterPro" id="IPR001133">
    <property type="entry name" value="NADH_UbQ_OxRdtase_chain4L/K"/>
</dbReference>
<comment type="subcellular location">
    <subcellularLocation>
        <location evidence="17">Mitochondrion inner membrane</location>
        <topology evidence="17">Multi-pass membrane protein</topology>
    </subcellularLocation>
    <subcellularLocation>
        <location evidence="1">Mitochondrion membrane</location>
        <topology evidence="1">Multi-pass membrane protein</topology>
    </subcellularLocation>
</comment>
<keyword evidence="10 17" id="KW-1133">Transmembrane helix</keyword>
<evidence type="ECO:0000256" key="3">
    <source>
        <dbReference type="ARBA" id="ARBA00012944"/>
    </source>
</evidence>
<keyword evidence="11 17" id="KW-0520">NAD</keyword>
<gene>
    <name evidence="18" type="primary">ND4L</name>
</gene>
<dbReference type="EMBL" id="AP010869">
    <property type="protein sequence ID" value="BAI53518.1"/>
    <property type="molecule type" value="Genomic_DNA"/>
</dbReference>
<dbReference type="InterPro" id="IPR039428">
    <property type="entry name" value="NUOK/Mnh_C1-like"/>
</dbReference>
<comment type="function">
    <text evidence="15">Core subunit of the mitochondrial membrane respiratory chain NADH dehydrogenase (Complex I) which catalyzes electron transfer from NADH through the respiratory chain, using ubiquinone as an electron acceptor. Part of the enzyme membrane arm which is embedded in the lipid bilayer and involved in proton translocation.</text>
</comment>
<evidence type="ECO:0000256" key="17">
    <source>
        <dbReference type="RuleBase" id="RU004419"/>
    </source>
</evidence>
<organism evidence="18">
    <name type="scientific">Monognathus jesperseni</name>
    <dbReference type="NCBI Taxonomy" id="556250"/>
    <lineage>
        <taxon>Eukaryota</taxon>
        <taxon>Metazoa</taxon>
        <taxon>Chordata</taxon>
        <taxon>Craniata</taxon>
        <taxon>Vertebrata</taxon>
        <taxon>Euteleostomi</taxon>
        <taxon>Actinopterygii</taxon>
        <taxon>Neopterygii</taxon>
        <taxon>Teleostei</taxon>
        <taxon>Anguilliformes</taxon>
        <taxon>Monognathidae</taxon>
        <taxon>Monognathus</taxon>
    </lineage>
</organism>
<keyword evidence="17" id="KW-0999">Mitochondrion inner membrane</keyword>
<evidence type="ECO:0000256" key="5">
    <source>
        <dbReference type="ARBA" id="ARBA00022448"/>
    </source>
</evidence>
<feature type="transmembrane region" description="Helical" evidence="17">
    <location>
        <begin position="61"/>
        <end position="81"/>
    </location>
</feature>
<evidence type="ECO:0000256" key="9">
    <source>
        <dbReference type="ARBA" id="ARBA00022982"/>
    </source>
</evidence>
<keyword evidence="6 17" id="KW-0679">Respiratory chain</keyword>
<comment type="catalytic activity">
    <reaction evidence="16">
        <text>a ubiquinone + NADH + 5 H(+)(in) = a ubiquinol + NAD(+) + 4 H(+)(out)</text>
        <dbReference type="Rhea" id="RHEA:29091"/>
        <dbReference type="Rhea" id="RHEA-COMP:9565"/>
        <dbReference type="Rhea" id="RHEA-COMP:9566"/>
        <dbReference type="ChEBI" id="CHEBI:15378"/>
        <dbReference type="ChEBI" id="CHEBI:16389"/>
        <dbReference type="ChEBI" id="CHEBI:17976"/>
        <dbReference type="ChEBI" id="CHEBI:57540"/>
        <dbReference type="ChEBI" id="CHEBI:57945"/>
        <dbReference type="EC" id="7.1.1.2"/>
    </reaction>
    <physiologicalReaction direction="left-to-right" evidence="16">
        <dbReference type="Rhea" id="RHEA:29092"/>
    </physiologicalReaction>
</comment>
<feature type="transmembrane region" description="Helical" evidence="17">
    <location>
        <begin position="29"/>
        <end position="49"/>
    </location>
</feature>
<keyword evidence="9 17" id="KW-0249">Electron transport</keyword>
<keyword evidence="5 17" id="KW-0813">Transport</keyword>
<dbReference type="EC" id="7.1.1.2" evidence="3 17"/>
<protein>
    <recommendedName>
        <fullName evidence="4 17">NADH-ubiquinone oxidoreductase chain 4L</fullName>
        <ecNumber evidence="3 17">7.1.1.2</ecNumber>
    </recommendedName>
</protein>
<dbReference type="GO" id="GO:0008137">
    <property type="term" value="F:NADH dehydrogenase (ubiquinone) activity"/>
    <property type="evidence" value="ECO:0007669"/>
    <property type="project" value="UniProtKB-EC"/>
</dbReference>
<evidence type="ECO:0000256" key="13">
    <source>
        <dbReference type="ARBA" id="ARBA00023128"/>
    </source>
</evidence>
<evidence type="ECO:0000256" key="12">
    <source>
        <dbReference type="ARBA" id="ARBA00023075"/>
    </source>
</evidence>
<keyword evidence="8 17" id="KW-1278">Translocase</keyword>
<evidence type="ECO:0000256" key="7">
    <source>
        <dbReference type="ARBA" id="ARBA00022692"/>
    </source>
</evidence>
<keyword evidence="7 17" id="KW-0812">Transmembrane</keyword>
<evidence type="ECO:0000256" key="8">
    <source>
        <dbReference type="ARBA" id="ARBA00022967"/>
    </source>
</evidence>
<dbReference type="GO" id="GO:0005743">
    <property type="term" value="C:mitochondrial inner membrane"/>
    <property type="evidence" value="ECO:0007669"/>
    <property type="project" value="UniProtKB-SubCell"/>
</dbReference>
<dbReference type="GO" id="GO:0042773">
    <property type="term" value="P:ATP synthesis coupled electron transport"/>
    <property type="evidence" value="ECO:0007669"/>
    <property type="project" value="UniProtKB-UniRule"/>
</dbReference>
<evidence type="ECO:0000256" key="16">
    <source>
        <dbReference type="ARBA" id="ARBA00048769"/>
    </source>
</evidence>
<accession>D1YUD4</accession>
<dbReference type="PANTHER" id="PTHR11434:SF0">
    <property type="entry name" value="NADH-UBIQUINONE OXIDOREDUCTASE CHAIN 4L"/>
    <property type="match status" value="1"/>
</dbReference>
<reference evidence="18" key="1">
    <citation type="submission" date="2008-08" db="EMBL/GenBank/DDBJ databases">
        <authorList>
            <person name="Inoue J."/>
            <person name="Miya M."/>
            <person name="Aoyama J."/>
            <person name="Tsukamoto K."/>
            <person name="Nishida M."/>
        </authorList>
    </citation>
    <scope>NUCLEOTIDE SEQUENCE</scope>
    <source>
        <tissue evidence="18">Muscle</tissue>
    </source>
</reference>
<evidence type="ECO:0000256" key="1">
    <source>
        <dbReference type="ARBA" id="ARBA00004225"/>
    </source>
</evidence>
<evidence type="ECO:0000256" key="4">
    <source>
        <dbReference type="ARBA" id="ARBA00016612"/>
    </source>
</evidence>
<comment type="similarity">
    <text evidence="2 17">Belongs to the complex I subunit 4L family.</text>
</comment>
<evidence type="ECO:0000256" key="2">
    <source>
        <dbReference type="ARBA" id="ARBA00010519"/>
    </source>
</evidence>
<feature type="transmembrane region" description="Helical" evidence="17">
    <location>
        <begin position="6"/>
        <end position="22"/>
    </location>
</feature>
<dbReference type="Pfam" id="PF00420">
    <property type="entry name" value="Oxidored_q2"/>
    <property type="match status" value="1"/>
</dbReference>
<keyword evidence="14 17" id="KW-0472">Membrane</keyword>
<evidence type="ECO:0000256" key="10">
    <source>
        <dbReference type="ARBA" id="ARBA00022989"/>
    </source>
</evidence>
<reference evidence="18" key="2">
    <citation type="journal article" date="2010" name="Biol. Lett.">
        <title>Deep-ocean origin of the freshwater eels.</title>
        <authorList>
            <person name="Inoue J.G."/>
            <person name="Miya M."/>
            <person name="Miller M.J."/>
            <person name="Sado T."/>
            <person name="Hanel R."/>
            <person name="Hatooka K."/>
            <person name="Aoyama J."/>
            <person name="Minegishi Y."/>
            <person name="Nishida M."/>
            <person name="Tsukamoto K."/>
        </authorList>
    </citation>
    <scope>NUCLEOTIDE SEQUENCE</scope>
    <source>
        <tissue evidence="18">Muscle</tissue>
    </source>
</reference>
<keyword evidence="13 17" id="KW-0496">Mitochondrion</keyword>
<dbReference type="GO" id="GO:0016651">
    <property type="term" value="F:oxidoreductase activity, acting on NAD(P)H"/>
    <property type="evidence" value="ECO:0007669"/>
    <property type="project" value="InterPro"/>
</dbReference>
<dbReference type="Gene3D" id="1.10.287.3510">
    <property type="match status" value="1"/>
</dbReference>
<keyword evidence="12 17" id="KW-0830">Ubiquinone</keyword>
<evidence type="ECO:0000256" key="6">
    <source>
        <dbReference type="ARBA" id="ARBA00022660"/>
    </source>
</evidence>
<evidence type="ECO:0000256" key="11">
    <source>
        <dbReference type="ARBA" id="ARBA00023027"/>
    </source>
</evidence>
<evidence type="ECO:0000256" key="14">
    <source>
        <dbReference type="ARBA" id="ARBA00023136"/>
    </source>
</evidence>
<dbReference type="AlphaFoldDB" id="D1YUD4"/>
<geneLocation type="mitochondrion" evidence="18"/>
<evidence type="ECO:0000256" key="15">
    <source>
        <dbReference type="ARBA" id="ARBA00043911"/>
    </source>
</evidence>